<feature type="region of interest" description="Disordered" evidence="1">
    <location>
        <begin position="239"/>
        <end position="266"/>
    </location>
</feature>
<dbReference type="RefSeq" id="WP_055728722.1">
    <property type="nucleotide sequence ID" value="NZ_LMAR01000044.1"/>
</dbReference>
<dbReference type="AlphaFoldDB" id="A0A0Q3SXD4"/>
<evidence type="ECO:0000256" key="1">
    <source>
        <dbReference type="SAM" id="MobiDB-lite"/>
    </source>
</evidence>
<keyword evidence="3" id="KW-1185">Reference proteome</keyword>
<comment type="caution">
    <text evidence="2">The sequence shown here is derived from an EMBL/GenBank/DDBJ whole genome shotgun (WGS) entry which is preliminary data.</text>
</comment>
<reference evidence="2 3" key="1">
    <citation type="submission" date="2015-10" db="EMBL/GenBank/DDBJ databases">
        <title>Draft genome of Bosea thiooxidans.</title>
        <authorList>
            <person name="Wang X."/>
        </authorList>
    </citation>
    <scope>NUCLEOTIDE SEQUENCE [LARGE SCALE GENOMIC DNA]</scope>
    <source>
        <strain evidence="2 3">CGMCC 9174</strain>
    </source>
</reference>
<organism evidence="2 3">
    <name type="scientific">Bosea thiooxidans</name>
    <dbReference type="NCBI Taxonomy" id="53254"/>
    <lineage>
        <taxon>Bacteria</taxon>
        <taxon>Pseudomonadati</taxon>
        <taxon>Pseudomonadota</taxon>
        <taxon>Alphaproteobacteria</taxon>
        <taxon>Hyphomicrobiales</taxon>
        <taxon>Boseaceae</taxon>
        <taxon>Bosea</taxon>
    </lineage>
</organism>
<dbReference type="SUPFAM" id="SSF55166">
    <property type="entry name" value="Hedgehog/DD-peptidase"/>
    <property type="match status" value="1"/>
</dbReference>
<protein>
    <submittedName>
        <fullName evidence="2">Uncharacterized protein</fullName>
    </submittedName>
</protein>
<evidence type="ECO:0000313" key="2">
    <source>
        <dbReference type="EMBL" id="KQK29922.1"/>
    </source>
</evidence>
<dbReference type="InterPro" id="IPR009045">
    <property type="entry name" value="Zn_M74/Hedgehog-like"/>
</dbReference>
<evidence type="ECO:0000313" key="3">
    <source>
        <dbReference type="Proteomes" id="UP000051562"/>
    </source>
</evidence>
<dbReference type="EMBL" id="LMAR01000044">
    <property type="protein sequence ID" value="KQK29922.1"/>
    <property type="molecule type" value="Genomic_DNA"/>
</dbReference>
<dbReference type="Proteomes" id="UP000051562">
    <property type="component" value="Unassembled WGS sequence"/>
</dbReference>
<dbReference type="Gene3D" id="3.30.1380.10">
    <property type="match status" value="1"/>
</dbReference>
<feature type="region of interest" description="Disordered" evidence="1">
    <location>
        <begin position="198"/>
        <end position="220"/>
    </location>
</feature>
<sequence length="266" mass="28149">MAVLRPIPVLAPNQFEPWGTDAGRARMQGLDANGPQYAAIRNTILVGMQGDPTGGAMNFYAPAAQAQLGRAAPAWATGPYQEIGGHRFYGGNGSTIAASLAPIAGPVGLPTTKFRPAPLLRPPSRLSRLSRPFRLTTSPGWKAIANRGSILQGCKRGLAAAMLDAAPPNIRDAVWINSGERTREKQAELYELYKAGKGPLAAPPGRSKHERGDSLDLSFGMRGTPSATRCVIGFTSKRRLTGSPSRCSRGAKTGTSKWPGRPAAPR</sequence>
<proteinExistence type="predicted"/>
<gene>
    <name evidence="2" type="ORF">ARD30_15820</name>
</gene>
<accession>A0A0Q3SXD4</accession>
<name>A0A0Q3SXD4_9HYPH</name>